<protein>
    <recommendedName>
        <fullName evidence="3">histidine kinase</fullName>
        <ecNumber evidence="3">2.7.13.3</ecNumber>
    </recommendedName>
</protein>
<sequence length="346" mass="38630">MFWIRLLGRTLNSERKAVIFYLINTAALMLIYNMLLDTFNTAYPLCVALTILVLFVVSRAFALYRFEEALHDAKFGVEAGSESAVDNAKEQRVLSTIDEIHDTYRDKLTEMSDKLDGRNALFSRFIHNMKTSVAVIELAAAKQSPEAGVLSDIAAENEKLKASLEQSLNLLRLDEFSNDYVPESLDLYALVNAVINEKRREFIYAGIYPKLRGGGQVYVYTDRKWCTYMLDQIITNAIKYSEPGKNVYFEVTAGADGGSEAASVRIRDEGEGIAPEDLPRVFELFFTGRNGRSTPNATGIGLAMVKHIAKRLGHEVSLTSAVGEGTCVTISFLTKLQDYRKSNPFL</sequence>
<dbReference type="RefSeq" id="WP_116189839.1">
    <property type="nucleotide sequence ID" value="NZ_QTTN01000016.1"/>
</dbReference>
<keyword evidence="7" id="KW-0547">Nucleotide-binding</keyword>
<evidence type="ECO:0000256" key="9">
    <source>
        <dbReference type="ARBA" id="ARBA00022840"/>
    </source>
</evidence>
<dbReference type="Pfam" id="PF02518">
    <property type="entry name" value="HATPase_c"/>
    <property type="match status" value="1"/>
</dbReference>
<evidence type="ECO:0000313" key="15">
    <source>
        <dbReference type="EMBL" id="REE83923.1"/>
    </source>
</evidence>
<dbReference type="PROSITE" id="PS50109">
    <property type="entry name" value="HIS_KIN"/>
    <property type="match status" value="1"/>
</dbReference>
<dbReference type="PANTHER" id="PTHR45453:SF2">
    <property type="entry name" value="HISTIDINE KINASE"/>
    <property type="match status" value="1"/>
</dbReference>
<keyword evidence="11" id="KW-0902">Two-component regulatory system</keyword>
<dbReference type="SMART" id="SM00387">
    <property type="entry name" value="HATPase_c"/>
    <property type="match status" value="1"/>
</dbReference>
<evidence type="ECO:0000259" key="14">
    <source>
        <dbReference type="PROSITE" id="PS50109"/>
    </source>
</evidence>
<evidence type="ECO:0000256" key="6">
    <source>
        <dbReference type="ARBA" id="ARBA00022692"/>
    </source>
</evidence>
<evidence type="ECO:0000256" key="13">
    <source>
        <dbReference type="SAM" id="Phobius"/>
    </source>
</evidence>
<dbReference type="GO" id="GO:0004721">
    <property type="term" value="F:phosphoprotein phosphatase activity"/>
    <property type="evidence" value="ECO:0007669"/>
    <property type="project" value="TreeGrafter"/>
</dbReference>
<keyword evidence="10 13" id="KW-1133">Transmembrane helix</keyword>
<feature type="domain" description="Histidine kinase" evidence="14">
    <location>
        <begin position="124"/>
        <end position="336"/>
    </location>
</feature>
<keyword evidence="16" id="KW-1185">Reference proteome</keyword>
<dbReference type="Gene3D" id="3.30.565.10">
    <property type="entry name" value="Histidine kinase-like ATPase, C-terminal domain"/>
    <property type="match status" value="1"/>
</dbReference>
<dbReference type="InterPro" id="IPR050351">
    <property type="entry name" value="BphY/WalK/GraS-like"/>
</dbReference>
<comment type="catalytic activity">
    <reaction evidence="1">
        <text>ATP + protein L-histidine = ADP + protein N-phospho-L-histidine.</text>
        <dbReference type="EC" id="2.7.13.3"/>
    </reaction>
</comment>
<comment type="subcellular location">
    <subcellularLocation>
        <location evidence="2">Cell membrane</location>
        <topology evidence="2">Multi-pass membrane protein</topology>
    </subcellularLocation>
</comment>
<comment type="caution">
    <text evidence="15">The sequence shown here is derived from an EMBL/GenBank/DDBJ whole genome shotgun (WGS) entry which is preliminary data.</text>
</comment>
<dbReference type="EC" id="2.7.13.3" evidence="3"/>
<evidence type="ECO:0000256" key="2">
    <source>
        <dbReference type="ARBA" id="ARBA00004651"/>
    </source>
</evidence>
<evidence type="ECO:0000256" key="1">
    <source>
        <dbReference type="ARBA" id="ARBA00000085"/>
    </source>
</evidence>
<organism evidence="15 16">
    <name type="scientific">Paenibacillus taihuensis</name>
    <dbReference type="NCBI Taxonomy" id="1156355"/>
    <lineage>
        <taxon>Bacteria</taxon>
        <taxon>Bacillati</taxon>
        <taxon>Bacillota</taxon>
        <taxon>Bacilli</taxon>
        <taxon>Bacillales</taxon>
        <taxon>Paenibacillaceae</taxon>
        <taxon>Paenibacillus</taxon>
    </lineage>
</organism>
<evidence type="ECO:0000313" key="16">
    <source>
        <dbReference type="Proteomes" id="UP000256304"/>
    </source>
</evidence>
<evidence type="ECO:0000256" key="10">
    <source>
        <dbReference type="ARBA" id="ARBA00022989"/>
    </source>
</evidence>
<gene>
    <name evidence="15" type="ORF">A8990_116102</name>
</gene>
<keyword evidence="6 13" id="KW-0812">Transmembrane</keyword>
<keyword evidence="5" id="KW-0808">Transferase</keyword>
<dbReference type="AlphaFoldDB" id="A0A3D9RVA4"/>
<evidence type="ECO:0000256" key="8">
    <source>
        <dbReference type="ARBA" id="ARBA00022777"/>
    </source>
</evidence>
<proteinExistence type="predicted"/>
<reference evidence="15 16" key="1">
    <citation type="submission" date="2018-08" db="EMBL/GenBank/DDBJ databases">
        <title>Genomic Encyclopedia of Type Strains, Phase III (KMG-III): the genomes of soil and plant-associated and newly described type strains.</title>
        <authorList>
            <person name="Whitman W."/>
        </authorList>
    </citation>
    <scope>NUCLEOTIDE SEQUENCE [LARGE SCALE GENOMIC DNA]</scope>
    <source>
        <strain evidence="15 16">CGMCC 1.10966</strain>
    </source>
</reference>
<evidence type="ECO:0000256" key="11">
    <source>
        <dbReference type="ARBA" id="ARBA00023012"/>
    </source>
</evidence>
<feature type="transmembrane region" description="Helical" evidence="13">
    <location>
        <begin position="42"/>
        <end position="64"/>
    </location>
</feature>
<dbReference type="GO" id="GO:0016036">
    <property type="term" value="P:cellular response to phosphate starvation"/>
    <property type="evidence" value="ECO:0007669"/>
    <property type="project" value="TreeGrafter"/>
</dbReference>
<dbReference type="EMBL" id="QTTN01000016">
    <property type="protein sequence ID" value="REE83923.1"/>
    <property type="molecule type" value="Genomic_DNA"/>
</dbReference>
<dbReference type="PRINTS" id="PR00344">
    <property type="entry name" value="BCTRLSENSOR"/>
</dbReference>
<evidence type="ECO:0000256" key="5">
    <source>
        <dbReference type="ARBA" id="ARBA00022679"/>
    </source>
</evidence>
<dbReference type="GO" id="GO:0005886">
    <property type="term" value="C:plasma membrane"/>
    <property type="evidence" value="ECO:0007669"/>
    <property type="project" value="UniProtKB-SubCell"/>
</dbReference>
<dbReference type="GO" id="GO:0005524">
    <property type="term" value="F:ATP binding"/>
    <property type="evidence" value="ECO:0007669"/>
    <property type="project" value="UniProtKB-KW"/>
</dbReference>
<evidence type="ECO:0000256" key="4">
    <source>
        <dbReference type="ARBA" id="ARBA00022475"/>
    </source>
</evidence>
<dbReference type="OrthoDB" id="9780487at2"/>
<dbReference type="GO" id="GO:0000155">
    <property type="term" value="F:phosphorelay sensor kinase activity"/>
    <property type="evidence" value="ECO:0007669"/>
    <property type="project" value="TreeGrafter"/>
</dbReference>
<evidence type="ECO:0000256" key="7">
    <source>
        <dbReference type="ARBA" id="ARBA00022741"/>
    </source>
</evidence>
<dbReference type="InterPro" id="IPR003594">
    <property type="entry name" value="HATPase_dom"/>
</dbReference>
<keyword evidence="8" id="KW-0418">Kinase</keyword>
<dbReference type="SUPFAM" id="SSF55874">
    <property type="entry name" value="ATPase domain of HSP90 chaperone/DNA topoisomerase II/histidine kinase"/>
    <property type="match status" value="1"/>
</dbReference>
<dbReference type="PANTHER" id="PTHR45453">
    <property type="entry name" value="PHOSPHATE REGULON SENSOR PROTEIN PHOR"/>
    <property type="match status" value="1"/>
</dbReference>
<name>A0A3D9RVA4_9BACL</name>
<feature type="transmembrane region" description="Helical" evidence="13">
    <location>
        <begin position="18"/>
        <end position="36"/>
    </location>
</feature>
<dbReference type="InterPro" id="IPR036890">
    <property type="entry name" value="HATPase_C_sf"/>
</dbReference>
<evidence type="ECO:0000256" key="3">
    <source>
        <dbReference type="ARBA" id="ARBA00012438"/>
    </source>
</evidence>
<keyword evidence="9" id="KW-0067">ATP-binding</keyword>
<keyword evidence="4" id="KW-1003">Cell membrane</keyword>
<dbReference type="InterPro" id="IPR005467">
    <property type="entry name" value="His_kinase_dom"/>
</dbReference>
<dbReference type="InterPro" id="IPR004358">
    <property type="entry name" value="Sig_transdc_His_kin-like_C"/>
</dbReference>
<dbReference type="Proteomes" id="UP000256304">
    <property type="component" value="Unassembled WGS sequence"/>
</dbReference>
<evidence type="ECO:0000256" key="12">
    <source>
        <dbReference type="ARBA" id="ARBA00023136"/>
    </source>
</evidence>
<keyword evidence="12 13" id="KW-0472">Membrane</keyword>
<accession>A0A3D9RVA4</accession>